<evidence type="ECO:0000259" key="7">
    <source>
        <dbReference type="Pfam" id="PF08281"/>
    </source>
</evidence>
<keyword evidence="2" id="KW-0805">Transcription regulation</keyword>
<dbReference type="Proteomes" id="UP000010798">
    <property type="component" value="Chromosome"/>
</dbReference>
<dbReference type="SUPFAM" id="SSF88946">
    <property type="entry name" value="Sigma2 domain of RNA polymerase sigma factors"/>
    <property type="match status" value="1"/>
</dbReference>
<dbReference type="Gene3D" id="1.10.10.10">
    <property type="entry name" value="Winged helix-like DNA-binding domain superfamily/Winged helix DNA-binding domain"/>
    <property type="match status" value="1"/>
</dbReference>
<dbReference type="InterPro" id="IPR014284">
    <property type="entry name" value="RNA_pol_sigma-70_dom"/>
</dbReference>
<evidence type="ECO:0000256" key="2">
    <source>
        <dbReference type="ARBA" id="ARBA00023015"/>
    </source>
</evidence>
<protein>
    <submittedName>
        <fullName evidence="8">RNA polymerase sigma factor, sigma-70 family</fullName>
    </submittedName>
</protein>
<reference evidence="8 9" key="1">
    <citation type="submission" date="2012-02" db="EMBL/GenBank/DDBJ databases">
        <title>Complete sequence of chromosome of Singulisphaera acidiphila DSM 18658.</title>
        <authorList>
            <consortium name="US DOE Joint Genome Institute (JGI-PGF)"/>
            <person name="Lucas S."/>
            <person name="Copeland A."/>
            <person name="Lapidus A."/>
            <person name="Glavina del Rio T."/>
            <person name="Dalin E."/>
            <person name="Tice H."/>
            <person name="Bruce D."/>
            <person name="Goodwin L."/>
            <person name="Pitluck S."/>
            <person name="Peters L."/>
            <person name="Ovchinnikova G."/>
            <person name="Chertkov O."/>
            <person name="Kyrpides N."/>
            <person name="Mavromatis K."/>
            <person name="Ivanova N."/>
            <person name="Brettin T."/>
            <person name="Detter J.C."/>
            <person name="Han C."/>
            <person name="Larimer F."/>
            <person name="Land M."/>
            <person name="Hauser L."/>
            <person name="Markowitz V."/>
            <person name="Cheng J.-F."/>
            <person name="Hugenholtz P."/>
            <person name="Woyke T."/>
            <person name="Wu D."/>
            <person name="Tindall B."/>
            <person name="Pomrenke H."/>
            <person name="Brambilla E."/>
            <person name="Klenk H.-P."/>
            <person name="Eisen J.A."/>
        </authorList>
    </citation>
    <scope>NUCLEOTIDE SEQUENCE [LARGE SCALE GENOMIC DNA]</scope>
    <source>
        <strain evidence="9">ATCC BAA-1392 / DSM 18658 / VKM B-2454 / MOB10</strain>
    </source>
</reference>
<keyword evidence="5" id="KW-0804">Transcription</keyword>
<dbReference type="GO" id="GO:0003677">
    <property type="term" value="F:DNA binding"/>
    <property type="evidence" value="ECO:0007669"/>
    <property type="project" value="UniProtKB-KW"/>
</dbReference>
<feature type="domain" description="RNA polymerase sigma-70 region 2" evidence="6">
    <location>
        <begin position="12"/>
        <end position="73"/>
    </location>
</feature>
<dbReference type="AlphaFoldDB" id="L0DFT7"/>
<dbReference type="Gene3D" id="1.10.1740.10">
    <property type="match status" value="1"/>
</dbReference>
<dbReference type="InterPro" id="IPR013325">
    <property type="entry name" value="RNA_pol_sigma_r2"/>
</dbReference>
<evidence type="ECO:0000313" key="8">
    <source>
        <dbReference type="EMBL" id="AGA27521.1"/>
    </source>
</evidence>
<evidence type="ECO:0000256" key="1">
    <source>
        <dbReference type="ARBA" id="ARBA00010641"/>
    </source>
</evidence>
<dbReference type="GO" id="GO:0006352">
    <property type="term" value="P:DNA-templated transcription initiation"/>
    <property type="evidence" value="ECO:0007669"/>
    <property type="project" value="InterPro"/>
</dbReference>
<dbReference type="InterPro" id="IPR013324">
    <property type="entry name" value="RNA_pol_sigma_r3/r4-like"/>
</dbReference>
<evidence type="ECO:0000313" key="9">
    <source>
        <dbReference type="Proteomes" id="UP000010798"/>
    </source>
</evidence>
<dbReference type="PANTHER" id="PTHR43133:SF8">
    <property type="entry name" value="RNA POLYMERASE SIGMA FACTOR HI_1459-RELATED"/>
    <property type="match status" value="1"/>
</dbReference>
<dbReference type="GO" id="GO:0016987">
    <property type="term" value="F:sigma factor activity"/>
    <property type="evidence" value="ECO:0007669"/>
    <property type="project" value="UniProtKB-KW"/>
</dbReference>
<dbReference type="PANTHER" id="PTHR43133">
    <property type="entry name" value="RNA POLYMERASE ECF-TYPE SIGMA FACTO"/>
    <property type="match status" value="1"/>
</dbReference>
<keyword evidence="3" id="KW-0731">Sigma factor</keyword>
<comment type="similarity">
    <text evidence="1">Belongs to the sigma-70 factor family. ECF subfamily.</text>
</comment>
<dbReference type="Pfam" id="PF04542">
    <property type="entry name" value="Sigma70_r2"/>
    <property type="match status" value="1"/>
</dbReference>
<sequence>MGAIEPEALGRMFDEHAPALVLYARQWCGTPEDVVQDAFVKLARQHIQPERMIPWLFRVVRNAAINARRDQEKRRKFEVQSSVAGGGGSGGWFTSDDDRIDALHVTHLLAELDLDTREVVVARFWGGLKFEEIARLQGCSLTTAHRRYQSGLAQLNERLEGKWIRQDPTPSGR</sequence>
<dbReference type="SUPFAM" id="SSF88659">
    <property type="entry name" value="Sigma3 and sigma4 domains of RNA polymerase sigma factors"/>
    <property type="match status" value="1"/>
</dbReference>
<dbReference type="KEGG" id="saci:Sinac_3250"/>
<dbReference type="EMBL" id="CP003364">
    <property type="protein sequence ID" value="AGA27521.1"/>
    <property type="molecule type" value="Genomic_DNA"/>
</dbReference>
<proteinExistence type="inferred from homology"/>
<dbReference type="OrthoDB" id="289887at2"/>
<name>L0DFT7_SINAD</name>
<dbReference type="InterPro" id="IPR013249">
    <property type="entry name" value="RNA_pol_sigma70_r4_t2"/>
</dbReference>
<dbReference type="InterPro" id="IPR036388">
    <property type="entry name" value="WH-like_DNA-bd_sf"/>
</dbReference>
<dbReference type="HOGENOM" id="CLU_1481056_0_0_0"/>
<evidence type="ECO:0000256" key="4">
    <source>
        <dbReference type="ARBA" id="ARBA00023125"/>
    </source>
</evidence>
<organism evidence="8 9">
    <name type="scientific">Singulisphaera acidiphila (strain ATCC BAA-1392 / DSM 18658 / VKM B-2454 / MOB10)</name>
    <dbReference type="NCBI Taxonomy" id="886293"/>
    <lineage>
        <taxon>Bacteria</taxon>
        <taxon>Pseudomonadati</taxon>
        <taxon>Planctomycetota</taxon>
        <taxon>Planctomycetia</taxon>
        <taxon>Isosphaerales</taxon>
        <taxon>Isosphaeraceae</taxon>
        <taxon>Singulisphaera</taxon>
    </lineage>
</organism>
<dbReference type="eggNOG" id="COG1595">
    <property type="taxonomic scope" value="Bacteria"/>
</dbReference>
<dbReference type="InterPro" id="IPR039425">
    <property type="entry name" value="RNA_pol_sigma-70-like"/>
</dbReference>
<dbReference type="Pfam" id="PF08281">
    <property type="entry name" value="Sigma70_r4_2"/>
    <property type="match status" value="1"/>
</dbReference>
<evidence type="ECO:0000256" key="3">
    <source>
        <dbReference type="ARBA" id="ARBA00023082"/>
    </source>
</evidence>
<dbReference type="NCBIfam" id="TIGR02937">
    <property type="entry name" value="sigma70-ECF"/>
    <property type="match status" value="1"/>
</dbReference>
<feature type="domain" description="RNA polymerase sigma factor 70 region 4 type 2" evidence="7">
    <location>
        <begin position="106"/>
        <end position="155"/>
    </location>
</feature>
<dbReference type="RefSeq" id="WP_015246667.1">
    <property type="nucleotide sequence ID" value="NC_019892.1"/>
</dbReference>
<evidence type="ECO:0000259" key="6">
    <source>
        <dbReference type="Pfam" id="PF04542"/>
    </source>
</evidence>
<accession>L0DFT7</accession>
<dbReference type="InterPro" id="IPR007627">
    <property type="entry name" value="RNA_pol_sigma70_r2"/>
</dbReference>
<keyword evidence="4" id="KW-0238">DNA-binding</keyword>
<dbReference type="STRING" id="886293.Sinac_3250"/>
<evidence type="ECO:0000256" key="5">
    <source>
        <dbReference type="ARBA" id="ARBA00023163"/>
    </source>
</evidence>
<keyword evidence="9" id="KW-1185">Reference proteome</keyword>
<gene>
    <name evidence="8" type="ordered locus">Sinac_3250</name>
</gene>